<dbReference type="CDD" id="cd06587">
    <property type="entry name" value="VOC"/>
    <property type="match status" value="1"/>
</dbReference>
<keyword evidence="2" id="KW-0560">Oxidoreductase</keyword>
<evidence type="ECO:0000313" key="3">
    <source>
        <dbReference type="Proteomes" id="UP000198897"/>
    </source>
</evidence>
<sequence>MTKNLLRVGTVYLPVQRVDKAADWYVDKLGAYVTYKDDNKAIVNMANLSFFLVKAKEKETANFIDERGEECFSLTFEVNGKDELEILYNELASQGVQVGPFENRGHGGKNFIFYDIDGNMFDVWSELSSVFKEKFDIG</sequence>
<dbReference type="PROSITE" id="PS51819">
    <property type="entry name" value="VOC"/>
    <property type="match status" value="1"/>
</dbReference>
<dbReference type="InterPro" id="IPR004360">
    <property type="entry name" value="Glyas_Fos-R_dOase_dom"/>
</dbReference>
<dbReference type="AlphaFoldDB" id="A0A1I2JR30"/>
<dbReference type="InterPro" id="IPR037523">
    <property type="entry name" value="VOC_core"/>
</dbReference>
<protein>
    <submittedName>
        <fullName evidence="2">Catechol 2,3-dioxygenase</fullName>
    </submittedName>
</protein>
<dbReference type="PANTHER" id="PTHR36503">
    <property type="entry name" value="BLR2520 PROTEIN"/>
    <property type="match status" value="1"/>
</dbReference>
<dbReference type="SUPFAM" id="SSF54593">
    <property type="entry name" value="Glyoxalase/Bleomycin resistance protein/Dihydroxybiphenyl dioxygenase"/>
    <property type="match status" value="1"/>
</dbReference>
<dbReference type="RefSeq" id="WP_089749347.1">
    <property type="nucleotide sequence ID" value="NZ_FOOG01000001.1"/>
</dbReference>
<proteinExistence type="predicted"/>
<dbReference type="GO" id="GO:0051213">
    <property type="term" value="F:dioxygenase activity"/>
    <property type="evidence" value="ECO:0007669"/>
    <property type="project" value="UniProtKB-KW"/>
</dbReference>
<dbReference type="Proteomes" id="UP000198897">
    <property type="component" value="Unassembled WGS sequence"/>
</dbReference>
<dbReference type="PANTHER" id="PTHR36503:SF1">
    <property type="entry name" value="BLR2520 PROTEIN"/>
    <property type="match status" value="1"/>
</dbReference>
<dbReference type="OrthoDB" id="291991at2"/>
<evidence type="ECO:0000313" key="2">
    <source>
        <dbReference type="EMBL" id="SFF55151.1"/>
    </source>
</evidence>
<dbReference type="InterPro" id="IPR029068">
    <property type="entry name" value="Glyas_Bleomycin-R_OHBP_Dase"/>
</dbReference>
<keyword evidence="2" id="KW-0223">Dioxygenase</keyword>
<accession>A0A1I2JR30</accession>
<keyword evidence="3" id="KW-1185">Reference proteome</keyword>
<evidence type="ECO:0000259" key="1">
    <source>
        <dbReference type="PROSITE" id="PS51819"/>
    </source>
</evidence>
<dbReference type="EMBL" id="FOOG01000001">
    <property type="protein sequence ID" value="SFF55151.1"/>
    <property type="molecule type" value="Genomic_DNA"/>
</dbReference>
<gene>
    <name evidence="2" type="ORF">SAMN05216353_101267</name>
</gene>
<dbReference type="Gene3D" id="3.10.180.10">
    <property type="entry name" value="2,3-Dihydroxybiphenyl 1,2-Dioxygenase, domain 1"/>
    <property type="match status" value="1"/>
</dbReference>
<dbReference type="Pfam" id="PF00903">
    <property type="entry name" value="Glyoxalase"/>
    <property type="match status" value="1"/>
</dbReference>
<feature type="domain" description="VOC" evidence="1">
    <location>
        <begin position="7"/>
        <end position="126"/>
    </location>
</feature>
<name>A0A1I2JR30_9BACI</name>
<reference evidence="3" key="1">
    <citation type="submission" date="2016-10" db="EMBL/GenBank/DDBJ databases">
        <authorList>
            <person name="Varghese N."/>
            <person name="Submissions S."/>
        </authorList>
    </citation>
    <scope>NUCLEOTIDE SEQUENCE [LARGE SCALE GENOMIC DNA]</scope>
    <source>
        <strain evidence="3">FP5</strain>
    </source>
</reference>
<organism evidence="2 3">
    <name type="scientific">Halobacillus alkaliphilus</name>
    <dbReference type="NCBI Taxonomy" id="396056"/>
    <lineage>
        <taxon>Bacteria</taxon>
        <taxon>Bacillati</taxon>
        <taxon>Bacillota</taxon>
        <taxon>Bacilli</taxon>
        <taxon>Bacillales</taxon>
        <taxon>Bacillaceae</taxon>
        <taxon>Halobacillus</taxon>
    </lineage>
</organism>